<feature type="compositionally biased region" description="Basic residues" evidence="1">
    <location>
        <begin position="1295"/>
        <end position="1313"/>
    </location>
</feature>
<gene>
    <name evidence="2" type="ORF">PBSP11RLL_000425000</name>
</gene>
<proteinExistence type="predicted"/>
<feature type="compositionally biased region" description="Polar residues" evidence="1">
    <location>
        <begin position="1314"/>
        <end position="1323"/>
    </location>
</feature>
<dbReference type="Proteomes" id="UP000219974">
    <property type="component" value="Chromosome 14"/>
</dbReference>
<feature type="region of interest" description="Disordered" evidence="1">
    <location>
        <begin position="1078"/>
        <end position="1142"/>
    </location>
</feature>
<accession>A0A1D3SFU3</accession>
<feature type="region of interest" description="Disordered" evidence="1">
    <location>
        <begin position="1285"/>
        <end position="1399"/>
    </location>
</feature>
<evidence type="ECO:0000313" key="2">
    <source>
        <dbReference type="EMBL" id="SCO62457.1"/>
    </source>
</evidence>
<feature type="region of interest" description="Disordered" evidence="1">
    <location>
        <begin position="570"/>
        <end position="595"/>
    </location>
</feature>
<dbReference type="PANTHER" id="PTHR15375">
    <property type="entry name" value="ACTIVATOR OF S-PHASE KINASE-RELATED"/>
    <property type="match status" value="1"/>
</dbReference>
<feature type="compositionally biased region" description="Basic and acidic residues" evidence="1">
    <location>
        <begin position="1358"/>
        <end position="1392"/>
    </location>
</feature>
<organism evidence="2 3">
    <name type="scientific">Plasmodium berghei</name>
    <dbReference type="NCBI Taxonomy" id="5821"/>
    <lineage>
        <taxon>Eukaryota</taxon>
        <taxon>Sar</taxon>
        <taxon>Alveolata</taxon>
        <taxon>Apicomplexa</taxon>
        <taxon>Aconoidasida</taxon>
        <taxon>Haemosporida</taxon>
        <taxon>Plasmodiidae</taxon>
        <taxon>Plasmodium</taxon>
        <taxon>Plasmodium (Vinckeia)</taxon>
    </lineage>
</organism>
<feature type="region of interest" description="Disordered" evidence="1">
    <location>
        <begin position="262"/>
        <end position="291"/>
    </location>
</feature>
<feature type="region of interest" description="Disordered" evidence="1">
    <location>
        <begin position="1"/>
        <end position="30"/>
    </location>
</feature>
<dbReference type="GO" id="GO:0010571">
    <property type="term" value="P:positive regulation of nuclear cell cycle DNA replication"/>
    <property type="evidence" value="ECO:0007669"/>
    <property type="project" value="TreeGrafter"/>
</dbReference>
<dbReference type="EMBL" id="LT608278">
    <property type="protein sequence ID" value="SCO62457.1"/>
    <property type="molecule type" value="Genomic_DNA"/>
</dbReference>
<name>A0A1D3SFU3_PLABE</name>
<evidence type="ECO:0000313" key="3">
    <source>
        <dbReference type="Proteomes" id="UP000219974"/>
    </source>
</evidence>
<dbReference type="GO" id="GO:1901987">
    <property type="term" value="P:regulation of cell cycle phase transition"/>
    <property type="evidence" value="ECO:0007669"/>
    <property type="project" value="TreeGrafter"/>
</dbReference>
<feature type="region of interest" description="Disordered" evidence="1">
    <location>
        <begin position="895"/>
        <end position="917"/>
    </location>
</feature>
<sequence>MEDKKNIRNSNENKMKSQNEHNSTSKRKRANIIENFDIITHMDEFNSNSSSKKKSTCHEEIKKHDIYNEKSEKGIEQYLNENKTNKDTIIKKNNESNNIMENNKHSRNIIASNYDEHGTNHDTHSLKIISDSTHRDTNRESNKYKKVLYDYVNTHSKQILNNTEEKVKNPENVNNNNITNERKNENDDNNSFRWVNALFLNESNDEENRNMEEASKFYGGIKILKVNTDVNSANNNNSKKINTDIKVAEALDIVKLPESNNLDESLNSPNISSLAQNGNTESNRTGESNISEQQVISERENANIADYIYNGKWEYPLSIYQKIIFKSPDHDYKKWICHCNILCVLNLPLNVSDSYLLKSLIDMYYKHKNRDMTLDLLDMFDFEYINTFLEIYSSVDEAPRKYELLASHLGIIKFDILFTTGPSYTKNEMVISNIYSISKKLYKPEEFPIGTLGLIYFKNEKYAKEFWTVFSKVSTIINGKVIQLMPDVNGLKIFIEASVYYLQPDSLFAQINYNELNKLLFSIKNKLPEINKMMKLIKKHFKQESIWNLIFSNVDISFLRFYMENIGKPQEPETELNDPNESNELSEQSDDPNTNIENSIISFSRAEKDERVSVHLFKTTTKDICVIHKVDEMKSKYVCSPSLLVRVYNTHINKFLLDKGYCLIACPYLNLETGKKVADFLNKFYLLDWVYNSKDQTCYYYAFKSILDALAVFKKNFIASPYHYICSLFLKFPFGIVTAVYLNLNPDFNPKAIKTKNPQKLLVLKDDAEKMPKINFDPYSISIMKCLGIQNPQIQQQGSTSNTQNRNIMQNASNSTRKKMCLYHIQQKNKLKILSSTEEFFISADKSLQHALINKIFTYHVGLPNSMNEPIIQFRRSLQCYKCITDIPQIITQTKDEQQNSTPLGNNPPRNLAQSNQNNSNINIRQIRPHVLQQPNANSSNLQTRSAFPSNLNLNMARSTSLNQNNLRQGNMPVTNLNQTSYYHIDSNHPIFQSIALHQGCIHPYYFQLSNIRSQNLQASNNHPQNLQASNSHSQNLQSSNSHLQNLQPTNIHPQNLQLYNSNPQNLQLSSIYLQNIQPSNSHPQNLQLSNNHTQSHQPSNSHPQNLQPSNNHTQSLQPSSIHPQSLQPSSIHPQSLQPSSIHPQNLQLFNNHTQSLQPSNIHPQNLQLFNNHTQSLQPSIIHPQNLQLSSIYLQNIQPSNSHPKNLQPSNSQPYNFQLYNSQPYNTHFVNHQTIISQLNNNQNNNTHTITQTPNNIAQIDLQNKHQSRIVPNIERLNFSYTDSLNRSTRENNNSHKKSKMKRKHKDTSKLKHINNNTGISYDSNSQKSISKCSSEKYENINSQSNRLKKSRLNDNSVNKRCDCQEINKKKSVIKNEKQPDKNNNTSKHDESSTNATNS</sequence>
<dbReference type="InterPro" id="IPR051590">
    <property type="entry name" value="Replication_Regulatory_Kinase"/>
</dbReference>
<evidence type="ECO:0000256" key="1">
    <source>
        <dbReference type="SAM" id="MobiDB-lite"/>
    </source>
</evidence>
<dbReference type="PANTHER" id="PTHR15375:SF22">
    <property type="entry name" value="PROTEIN DBF4 HOMOLOG A"/>
    <property type="match status" value="1"/>
</dbReference>
<protein>
    <submittedName>
        <fullName evidence="2">Uncharacterized protein</fullName>
    </submittedName>
</protein>
<feature type="region of interest" description="Disordered" evidence="1">
    <location>
        <begin position="1021"/>
        <end position="1049"/>
    </location>
</feature>
<dbReference type="VEuPathDB" id="PlasmoDB:PBANKA_1408900"/>
<dbReference type="GO" id="GO:0031431">
    <property type="term" value="C:Dbf4-dependent protein kinase complex"/>
    <property type="evidence" value="ECO:0007669"/>
    <property type="project" value="TreeGrafter"/>
</dbReference>
<feature type="compositionally biased region" description="Low complexity" evidence="1">
    <location>
        <begin position="1025"/>
        <end position="1048"/>
    </location>
</feature>
<feature type="compositionally biased region" description="Polar residues" evidence="1">
    <location>
        <begin position="899"/>
        <end position="913"/>
    </location>
</feature>
<reference evidence="2 3" key="1">
    <citation type="submission" date="2016-08" db="EMBL/GenBank/DDBJ databases">
        <authorList>
            <consortium name="Pathogen Informatics"/>
        </authorList>
    </citation>
    <scope>NUCLEOTIDE SEQUENCE [LARGE SCALE GENOMIC DNA]</scope>
    <source>
        <strain evidence="2 3">SP11 RLL</strain>
    </source>
</reference>
<feature type="compositionally biased region" description="Low complexity" evidence="1">
    <location>
        <begin position="1324"/>
        <end position="1333"/>
    </location>
</feature>
<feature type="compositionally biased region" description="Basic and acidic residues" evidence="1">
    <location>
        <begin position="1"/>
        <end position="19"/>
    </location>
</feature>
<dbReference type="GO" id="GO:0043539">
    <property type="term" value="F:protein serine/threonine kinase activator activity"/>
    <property type="evidence" value="ECO:0007669"/>
    <property type="project" value="TreeGrafter"/>
</dbReference>
<feature type="compositionally biased region" description="Polar residues" evidence="1">
    <location>
        <begin position="579"/>
        <end position="595"/>
    </location>
</feature>